<dbReference type="GO" id="GO:0000976">
    <property type="term" value="F:transcription cis-regulatory region binding"/>
    <property type="evidence" value="ECO:0007669"/>
    <property type="project" value="TreeGrafter"/>
</dbReference>
<comment type="caution">
    <text evidence="5">The sequence shown here is derived from an EMBL/GenBank/DDBJ whole genome shotgun (WGS) entry which is preliminary data.</text>
</comment>
<keyword evidence="3" id="KW-0804">Transcription</keyword>
<dbReference type="Pfam" id="PF00532">
    <property type="entry name" value="Peripla_BP_1"/>
    <property type="match status" value="1"/>
</dbReference>
<dbReference type="CDD" id="cd01392">
    <property type="entry name" value="HTH_LacI"/>
    <property type="match status" value="1"/>
</dbReference>
<keyword evidence="2" id="KW-0238">DNA-binding</keyword>
<accession>A0A060RIK2</accession>
<evidence type="ECO:0000259" key="4">
    <source>
        <dbReference type="PROSITE" id="PS50932"/>
    </source>
</evidence>
<reference evidence="5 6" key="2">
    <citation type="submission" date="2014-05" db="EMBL/GenBank/DDBJ databases">
        <title>Genome sequence of Streptococcus gallolyticus.</title>
        <authorList>
            <person name="Del Campo R."/>
        </authorList>
    </citation>
    <scope>NUCLEOTIDE SEQUENCE [LARGE SCALE GENOMIC DNA]</scope>
    <source>
        <strain evidence="5 6">LMG17956</strain>
    </source>
</reference>
<dbReference type="SUPFAM" id="SSF53822">
    <property type="entry name" value="Periplasmic binding protein-like I"/>
    <property type="match status" value="1"/>
</dbReference>
<dbReference type="GO" id="GO:0003700">
    <property type="term" value="F:DNA-binding transcription factor activity"/>
    <property type="evidence" value="ECO:0007669"/>
    <property type="project" value="TreeGrafter"/>
</dbReference>
<dbReference type="Pfam" id="PF00356">
    <property type="entry name" value="LacI"/>
    <property type="match status" value="1"/>
</dbReference>
<dbReference type="EMBL" id="CCBC010000210">
    <property type="protein sequence ID" value="CDO18921.1"/>
    <property type="molecule type" value="Genomic_DNA"/>
</dbReference>
<evidence type="ECO:0000313" key="5">
    <source>
        <dbReference type="EMBL" id="CDO18921.1"/>
    </source>
</evidence>
<dbReference type="Gene3D" id="3.40.50.2300">
    <property type="match status" value="2"/>
</dbReference>
<dbReference type="AlphaFoldDB" id="A0A060RIK2"/>
<evidence type="ECO:0000256" key="2">
    <source>
        <dbReference type="ARBA" id="ARBA00023125"/>
    </source>
</evidence>
<organism evidence="5 6">
    <name type="scientific">Streptococcus gallolyticus</name>
    <dbReference type="NCBI Taxonomy" id="315405"/>
    <lineage>
        <taxon>Bacteria</taxon>
        <taxon>Bacillati</taxon>
        <taxon>Bacillota</taxon>
        <taxon>Bacilli</taxon>
        <taxon>Lactobacillales</taxon>
        <taxon>Streptococcaceae</taxon>
        <taxon>Streptococcus</taxon>
    </lineage>
</organism>
<dbReference type="InterPro" id="IPR001761">
    <property type="entry name" value="Peripla_BP/Lac1_sug-bd_dom"/>
</dbReference>
<name>A0A060RIK2_9STRE</name>
<dbReference type="SUPFAM" id="SSF47413">
    <property type="entry name" value="lambda repressor-like DNA-binding domains"/>
    <property type="match status" value="1"/>
</dbReference>
<sequence>MVTIRDIAERTGYSKATVSRVLNNHPYVSDDVRQKIQAVIKELNYTPNLVAKELSAGKTNKIAVVIPHNRHPYFTQLLNGMLDESKKTNHNLLLLHSGYNELSEREYLEQLRGHAFDGLIFTSRELPIETIASYAQYGPILLCEPLDNPLLKSVYVDRYQAYNDLNVYLAEKGIKSPAYLFTRADEASATYRTMVSVLEHFPQYQNSAVFSGISNFQDGYHWAKQLTQDFDAIVTNEDQMAYGVIKAFKDDGRALPLIIGQENQHISELLGIPSVEHYSYELGKLAVRQILADENNPLAIPSKFIRR</sequence>
<protein>
    <submittedName>
        <fullName evidence="5">Catabolite control protein B</fullName>
    </submittedName>
</protein>
<dbReference type="PROSITE" id="PS50932">
    <property type="entry name" value="HTH_LACI_2"/>
    <property type="match status" value="1"/>
</dbReference>
<dbReference type="SMART" id="SM00354">
    <property type="entry name" value="HTH_LACI"/>
    <property type="match status" value="1"/>
</dbReference>
<gene>
    <name evidence="5" type="ORF">BN963_SGAL_02128</name>
</gene>
<dbReference type="InterPro" id="IPR000843">
    <property type="entry name" value="HTH_LacI"/>
</dbReference>
<evidence type="ECO:0000313" key="6">
    <source>
        <dbReference type="Proteomes" id="UP000027584"/>
    </source>
</evidence>
<dbReference type="Gene3D" id="1.10.260.40">
    <property type="entry name" value="lambda repressor-like DNA-binding domains"/>
    <property type="match status" value="1"/>
</dbReference>
<feature type="domain" description="HTH lacI-type" evidence="4">
    <location>
        <begin position="2"/>
        <end position="56"/>
    </location>
</feature>
<proteinExistence type="predicted"/>
<dbReference type="InterPro" id="IPR028082">
    <property type="entry name" value="Peripla_BP_I"/>
</dbReference>
<keyword evidence="1" id="KW-0805">Transcription regulation</keyword>
<dbReference type="InterPro" id="IPR010982">
    <property type="entry name" value="Lambda_DNA-bd_dom_sf"/>
</dbReference>
<reference evidence="5 6" key="1">
    <citation type="submission" date="2014-02" db="EMBL/GenBank/DDBJ databases">
        <authorList>
            <person name="Manrique M."/>
        </authorList>
    </citation>
    <scope>NUCLEOTIDE SEQUENCE [LARGE SCALE GENOMIC DNA]</scope>
    <source>
        <strain evidence="5 6">LMG17956</strain>
    </source>
</reference>
<evidence type="ECO:0000256" key="1">
    <source>
        <dbReference type="ARBA" id="ARBA00023015"/>
    </source>
</evidence>
<dbReference type="PANTHER" id="PTHR30146">
    <property type="entry name" value="LACI-RELATED TRANSCRIPTIONAL REPRESSOR"/>
    <property type="match status" value="1"/>
</dbReference>
<dbReference type="Proteomes" id="UP000027584">
    <property type="component" value="Unassembled WGS sequence"/>
</dbReference>
<evidence type="ECO:0000256" key="3">
    <source>
        <dbReference type="ARBA" id="ARBA00023163"/>
    </source>
</evidence>
<dbReference type="CDD" id="cd06286">
    <property type="entry name" value="PBP1_CcpB-like"/>
    <property type="match status" value="1"/>
</dbReference>
<dbReference type="PANTHER" id="PTHR30146:SF105">
    <property type="entry name" value="CATABOLITE CONTROL PROTEIN B"/>
    <property type="match status" value="1"/>
</dbReference>